<dbReference type="SUPFAM" id="SSF103481">
    <property type="entry name" value="Multidrug resistance efflux transporter EmrE"/>
    <property type="match status" value="1"/>
</dbReference>
<keyword evidence="1" id="KW-0812">Transmembrane</keyword>
<keyword evidence="4" id="KW-1185">Reference proteome</keyword>
<feature type="transmembrane region" description="Helical" evidence="1">
    <location>
        <begin position="68"/>
        <end position="88"/>
    </location>
</feature>
<dbReference type="AlphaFoldDB" id="S0FQW4"/>
<feature type="transmembrane region" description="Helical" evidence="1">
    <location>
        <begin position="95"/>
        <end position="118"/>
    </location>
</feature>
<dbReference type="OrthoDB" id="5417329at2"/>
<proteinExistence type="predicted"/>
<sequence>MISTETLAVACGIGSAAAWGAGDFSGGMASRKGNVLTVVLVSQLIGGLFLLGMAVFSGEAMPPVRHLMYGAFAGVFGNIGLIALYRGLSTGRMGIVAPLSAVLTALVPIGYTAVYAGLPSMTRFAGFVCFGIAVWLLSSADTGFRMTGRELLLSCIAGVGFGLFFIFIDKANDLAIFWSLVWARVASVAFLFTVVMVVGKTGTPKAGQWLFIVMSGVLDALGNLLFSTAAHLGRLDVSAVLSSLYPAATVLLAWLFLKEKLRRRQWMGVGIAFIALGLISI</sequence>
<feature type="domain" description="EamA" evidence="2">
    <location>
        <begin position="151"/>
        <end position="280"/>
    </location>
</feature>
<dbReference type="Proteomes" id="UP000014216">
    <property type="component" value="Unassembled WGS sequence"/>
</dbReference>
<keyword evidence="1" id="KW-0472">Membrane</keyword>
<feature type="transmembrane region" description="Helical" evidence="1">
    <location>
        <begin position="209"/>
        <end position="231"/>
    </location>
</feature>
<reference evidence="3 4" key="1">
    <citation type="journal article" date="2013" name="Genome Announc.">
        <title>Draft Genome Sequence of Desulfotignum phosphitoxidans DSM 13687 Strain FiPS-3.</title>
        <authorList>
            <person name="Poehlein A."/>
            <person name="Daniel R."/>
            <person name="Simeonova D.D."/>
        </authorList>
    </citation>
    <scope>NUCLEOTIDE SEQUENCE [LARGE SCALE GENOMIC DNA]</scope>
    <source>
        <strain evidence="3 4">DSM 13687</strain>
    </source>
</reference>
<dbReference type="RefSeq" id="WP_006968563.1">
    <property type="nucleotide sequence ID" value="NZ_APJX01000015.1"/>
</dbReference>
<comment type="caution">
    <text evidence="3">The sequence shown here is derived from an EMBL/GenBank/DDBJ whole genome shotgun (WGS) entry which is preliminary data.</text>
</comment>
<evidence type="ECO:0000259" key="2">
    <source>
        <dbReference type="Pfam" id="PF00892"/>
    </source>
</evidence>
<keyword evidence="1" id="KW-1133">Transmembrane helix</keyword>
<feature type="domain" description="EamA" evidence="2">
    <location>
        <begin position="8"/>
        <end position="138"/>
    </location>
</feature>
<accession>S0FQW4</accession>
<organism evidence="3 4">
    <name type="scientific">Desulfotignum phosphitoxidans DSM 13687</name>
    <dbReference type="NCBI Taxonomy" id="1286635"/>
    <lineage>
        <taxon>Bacteria</taxon>
        <taxon>Pseudomonadati</taxon>
        <taxon>Thermodesulfobacteriota</taxon>
        <taxon>Desulfobacteria</taxon>
        <taxon>Desulfobacterales</taxon>
        <taxon>Desulfobacteraceae</taxon>
        <taxon>Desulfotignum</taxon>
    </lineage>
</organism>
<dbReference type="InterPro" id="IPR000620">
    <property type="entry name" value="EamA_dom"/>
</dbReference>
<feature type="transmembrane region" description="Helical" evidence="1">
    <location>
        <begin position="174"/>
        <end position="197"/>
    </location>
</feature>
<dbReference type="EMBL" id="APJX01000015">
    <property type="protein sequence ID" value="EMS77488.1"/>
    <property type="molecule type" value="Genomic_DNA"/>
</dbReference>
<feature type="transmembrane region" description="Helical" evidence="1">
    <location>
        <begin position="124"/>
        <end position="144"/>
    </location>
</feature>
<evidence type="ECO:0000313" key="3">
    <source>
        <dbReference type="EMBL" id="EMS77488.1"/>
    </source>
</evidence>
<feature type="transmembrane region" description="Helical" evidence="1">
    <location>
        <begin position="151"/>
        <end position="168"/>
    </location>
</feature>
<feature type="transmembrane region" description="Helical" evidence="1">
    <location>
        <begin position="35"/>
        <end position="56"/>
    </location>
</feature>
<protein>
    <submittedName>
        <fullName evidence="3">Putative transporter protein, EamA fymily</fullName>
    </submittedName>
</protein>
<dbReference type="InterPro" id="IPR037185">
    <property type="entry name" value="EmrE-like"/>
</dbReference>
<dbReference type="GO" id="GO:0016020">
    <property type="term" value="C:membrane"/>
    <property type="evidence" value="ECO:0007669"/>
    <property type="project" value="InterPro"/>
</dbReference>
<name>S0FQW4_9BACT</name>
<gene>
    <name evidence="3" type="ORF">Dpo_15c00640</name>
</gene>
<evidence type="ECO:0000313" key="4">
    <source>
        <dbReference type="Proteomes" id="UP000014216"/>
    </source>
</evidence>
<dbReference type="Pfam" id="PF00892">
    <property type="entry name" value="EamA"/>
    <property type="match status" value="2"/>
</dbReference>
<evidence type="ECO:0000256" key="1">
    <source>
        <dbReference type="SAM" id="Phobius"/>
    </source>
</evidence>
<feature type="transmembrane region" description="Helical" evidence="1">
    <location>
        <begin position="237"/>
        <end position="257"/>
    </location>
</feature>